<keyword evidence="9 14" id="KW-0472">Membrane</keyword>
<proteinExistence type="inferred from homology"/>
<dbReference type="PANTHER" id="PTHR11690">
    <property type="entry name" value="AMILORIDE-SENSITIVE SODIUM CHANNEL-RELATED"/>
    <property type="match status" value="1"/>
</dbReference>
<evidence type="ECO:0000313" key="16">
    <source>
        <dbReference type="WBParaSite" id="Pan_g1151.t1"/>
    </source>
</evidence>
<comment type="similarity">
    <text evidence="2 13">Belongs to the amiloride-sensitive sodium channel (TC 1.A.6) family.</text>
</comment>
<evidence type="ECO:0000256" key="11">
    <source>
        <dbReference type="ARBA" id="ARBA00023201"/>
    </source>
</evidence>
<keyword evidence="3 13" id="KW-0813">Transport</keyword>
<evidence type="ECO:0000256" key="8">
    <source>
        <dbReference type="ARBA" id="ARBA00023065"/>
    </source>
</evidence>
<name>A0A7E4UQ96_PANRE</name>
<evidence type="ECO:0000256" key="1">
    <source>
        <dbReference type="ARBA" id="ARBA00004141"/>
    </source>
</evidence>
<reference evidence="15" key="1">
    <citation type="journal article" date="2013" name="Genetics">
        <title>The draft genome and transcriptome of Panagrellus redivivus are shaped by the harsh demands of a free-living lifestyle.</title>
        <authorList>
            <person name="Srinivasan J."/>
            <person name="Dillman A.R."/>
            <person name="Macchietto M.G."/>
            <person name="Heikkinen L."/>
            <person name="Lakso M."/>
            <person name="Fracchia K.M."/>
            <person name="Antoshechkin I."/>
            <person name="Mortazavi A."/>
            <person name="Wong G."/>
            <person name="Sternberg P.W."/>
        </authorList>
    </citation>
    <scope>NUCLEOTIDE SEQUENCE [LARGE SCALE GENOMIC DNA]</scope>
    <source>
        <strain evidence="15">MT8872</strain>
    </source>
</reference>
<keyword evidence="10" id="KW-0325">Glycoprotein</keyword>
<dbReference type="PANTHER" id="PTHR11690:SF248">
    <property type="entry name" value="PICKPOCKET 17, ISOFORM A"/>
    <property type="match status" value="1"/>
</dbReference>
<dbReference type="PRINTS" id="PR01078">
    <property type="entry name" value="AMINACHANNEL"/>
</dbReference>
<dbReference type="Gene3D" id="2.60.470.10">
    <property type="entry name" value="Acid-sensing ion channels like domains"/>
    <property type="match status" value="1"/>
</dbReference>
<keyword evidence="12 13" id="KW-0407">Ion channel</keyword>
<protein>
    <submittedName>
        <fullName evidence="16">Amiloride-sensitive sodium channel</fullName>
    </submittedName>
</protein>
<keyword evidence="6 14" id="KW-1133">Transmembrane helix</keyword>
<dbReference type="GO" id="GO:0005886">
    <property type="term" value="C:plasma membrane"/>
    <property type="evidence" value="ECO:0007669"/>
    <property type="project" value="TreeGrafter"/>
</dbReference>
<dbReference type="GO" id="GO:0015280">
    <property type="term" value="F:ligand-gated sodium channel activity"/>
    <property type="evidence" value="ECO:0007669"/>
    <property type="project" value="TreeGrafter"/>
</dbReference>
<feature type="transmembrane region" description="Helical" evidence="14">
    <location>
        <begin position="411"/>
        <end position="438"/>
    </location>
</feature>
<comment type="subcellular location">
    <subcellularLocation>
        <location evidence="1">Membrane</location>
        <topology evidence="1">Multi-pass membrane protein</topology>
    </subcellularLocation>
</comment>
<dbReference type="Proteomes" id="UP000492821">
    <property type="component" value="Unassembled WGS sequence"/>
</dbReference>
<dbReference type="AlphaFoldDB" id="A0A7E4UQ96"/>
<evidence type="ECO:0000256" key="4">
    <source>
        <dbReference type="ARBA" id="ARBA00022461"/>
    </source>
</evidence>
<evidence type="ECO:0000256" key="3">
    <source>
        <dbReference type="ARBA" id="ARBA00022448"/>
    </source>
</evidence>
<organism evidence="15 16">
    <name type="scientific">Panagrellus redivivus</name>
    <name type="common">Microworm</name>
    <dbReference type="NCBI Taxonomy" id="6233"/>
    <lineage>
        <taxon>Eukaryota</taxon>
        <taxon>Metazoa</taxon>
        <taxon>Ecdysozoa</taxon>
        <taxon>Nematoda</taxon>
        <taxon>Chromadorea</taxon>
        <taxon>Rhabditida</taxon>
        <taxon>Tylenchina</taxon>
        <taxon>Panagrolaimomorpha</taxon>
        <taxon>Panagrolaimoidea</taxon>
        <taxon>Panagrolaimidae</taxon>
        <taxon>Panagrellus</taxon>
    </lineage>
</organism>
<keyword evidence="7" id="KW-0915">Sodium</keyword>
<evidence type="ECO:0000313" key="15">
    <source>
        <dbReference type="Proteomes" id="UP000492821"/>
    </source>
</evidence>
<evidence type="ECO:0000256" key="6">
    <source>
        <dbReference type="ARBA" id="ARBA00022989"/>
    </source>
</evidence>
<keyword evidence="8 13" id="KW-0406">Ion transport</keyword>
<dbReference type="Gene3D" id="1.10.287.770">
    <property type="entry name" value="YojJ-like"/>
    <property type="match status" value="1"/>
</dbReference>
<evidence type="ECO:0000256" key="9">
    <source>
        <dbReference type="ARBA" id="ARBA00023136"/>
    </source>
</evidence>
<evidence type="ECO:0000256" key="7">
    <source>
        <dbReference type="ARBA" id="ARBA00023053"/>
    </source>
</evidence>
<dbReference type="WBParaSite" id="Pan_g1151.t1">
    <property type="protein sequence ID" value="Pan_g1151.t1"/>
    <property type="gene ID" value="Pan_g1151"/>
</dbReference>
<sequence>MIFQTVNIFFKYFAYPSAIITALDYGSIPFPEVTICNSNPLRFDYVTDGKNGDFKDIYKWANQYSSMLSSNWGDITPDDYGINKGVDRYDKTLRGRETIVLLMAQLTESQLEKASYTPSSIVRNCNFNNAECHANDFKTYYDATYSACFTFNYDGKFETQRAGSNFGLHFLMLVNQMNPKGQRLFLPTTDAAGAYIAIQPQGGDPAMETFGIGAPVGQNTQIGLTYTKISRLKEPYGSCVDNETEVNEFYPGITYTYDLCIRVCRQKYIYSKIGCADPRYGMLGNMSKCGFSSLDALLSLRDYQNPASPAYWNPETECDCKLPCSETTISTTFTLARAPSNRYTVMNSKYVPTTYNCYTTSNFPNANACITWYQQNSVVVSVYFETFDYLSLKETATYTTSTMLNEFGGQLGLWLGFSIITIFEILCLIVMMCLYAVVGSRIVRKVNPESADDDWRIVDVKGLREELDNHEHLNREQAKMQQMRLRSNATTTHS</sequence>
<evidence type="ECO:0000256" key="2">
    <source>
        <dbReference type="ARBA" id="ARBA00007193"/>
    </source>
</evidence>
<keyword evidence="5 13" id="KW-0812">Transmembrane</keyword>
<accession>A0A7E4UQ96</accession>
<evidence type="ECO:0000256" key="14">
    <source>
        <dbReference type="SAM" id="Phobius"/>
    </source>
</evidence>
<evidence type="ECO:0000256" key="13">
    <source>
        <dbReference type="RuleBase" id="RU000679"/>
    </source>
</evidence>
<evidence type="ECO:0000256" key="10">
    <source>
        <dbReference type="ARBA" id="ARBA00023180"/>
    </source>
</evidence>
<keyword evidence="4 13" id="KW-0894">Sodium channel</keyword>
<evidence type="ECO:0000256" key="5">
    <source>
        <dbReference type="ARBA" id="ARBA00022692"/>
    </source>
</evidence>
<evidence type="ECO:0000256" key="12">
    <source>
        <dbReference type="ARBA" id="ARBA00023303"/>
    </source>
</evidence>
<keyword evidence="11 13" id="KW-0739">Sodium transport</keyword>
<dbReference type="Pfam" id="PF00858">
    <property type="entry name" value="ASC"/>
    <property type="match status" value="1"/>
</dbReference>
<keyword evidence="15" id="KW-1185">Reference proteome</keyword>
<dbReference type="InterPro" id="IPR001873">
    <property type="entry name" value="ENaC"/>
</dbReference>
<reference evidence="16" key="2">
    <citation type="submission" date="2020-10" db="UniProtKB">
        <authorList>
            <consortium name="WormBaseParasite"/>
        </authorList>
    </citation>
    <scope>IDENTIFICATION</scope>
</reference>